<reference evidence="1" key="1">
    <citation type="journal article" date="2023" name="Nat. Commun.">
        <title>Diploid and tetraploid genomes of Acorus and the evolution of monocots.</title>
        <authorList>
            <person name="Ma L."/>
            <person name="Liu K.W."/>
            <person name="Li Z."/>
            <person name="Hsiao Y.Y."/>
            <person name="Qi Y."/>
            <person name="Fu T."/>
            <person name="Tang G.D."/>
            <person name="Zhang D."/>
            <person name="Sun W.H."/>
            <person name="Liu D.K."/>
            <person name="Li Y."/>
            <person name="Chen G.Z."/>
            <person name="Liu X.D."/>
            <person name="Liao X.Y."/>
            <person name="Jiang Y.T."/>
            <person name="Yu X."/>
            <person name="Hao Y."/>
            <person name="Huang J."/>
            <person name="Zhao X.W."/>
            <person name="Ke S."/>
            <person name="Chen Y.Y."/>
            <person name="Wu W.L."/>
            <person name="Hsu J.L."/>
            <person name="Lin Y.F."/>
            <person name="Huang M.D."/>
            <person name="Li C.Y."/>
            <person name="Huang L."/>
            <person name="Wang Z.W."/>
            <person name="Zhao X."/>
            <person name="Zhong W.Y."/>
            <person name="Peng D.H."/>
            <person name="Ahmad S."/>
            <person name="Lan S."/>
            <person name="Zhang J.S."/>
            <person name="Tsai W.C."/>
            <person name="Van de Peer Y."/>
            <person name="Liu Z.J."/>
        </authorList>
    </citation>
    <scope>NUCLEOTIDE SEQUENCE</scope>
    <source>
        <strain evidence="1">CP</strain>
    </source>
</reference>
<keyword evidence="2" id="KW-1185">Reference proteome</keyword>
<dbReference type="EMBL" id="JAUJYO010000008">
    <property type="protein sequence ID" value="KAK1309778.1"/>
    <property type="molecule type" value="Genomic_DNA"/>
</dbReference>
<protein>
    <submittedName>
        <fullName evidence="1">Uncharacterized protein</fullName>
    </submittedName>
</protein>
<comment type="caution">
    <text evidence="1">The sequence shown here is derived from an EMBL/GenBank/DDBJ whole genome shotgun (WGS) entry which is preliminary data.</text>
</comment>
<evidence type="ECO:0000313" key="2">
    <source>
        <dbReference type="Proteomes" id="UP001180020"/>
    </source>
</evidence>
<proteinExistence type="predicted"/>
<evidence type="ECO:0000313" key="1">
    <source>
        <dbReference type="EMBL" id="KAK1309778.1"/>
    </source>
</evidence>
<name>A0AAV9E7W6_ACOCL</name>
<accession>A0AAV9E7W6</accession>
<dbReference type="Proteomes" id="UP001180020">
    <property type="component" value="Unassembled WGS sequence"/>
</dbReference>
<reference evidence="1" key="2">
    <citation type="submission" date="2023-06" db="EMBL/GenBank/DDBJ databases">
        <authorList>
            <person name="Ma L."/>
            <person name="Liu K.-W."/>
            <person name="Li Z."/>
            <person name="Hsiao Y.-Y."/>
            <person name="Qi Y."/>
            <person name="Fu T."/>
            <person name="Tang G."/>
            <person name="Zhang D."/>
            <person name="Sun W.-H."/>
            <person name="Liu D.-K."/>
            <person name="Li Y."/>
            <person name="Chen G.-Z."/>
            <person name="Liu X.-D."/>
            <person name="Liao X.-Y."/>
            <person name="Jiang Y.-T."/>
            <person name="Yu X."/>
            <person name="Hao Y."/>
            <person name="Huang J."/>
            <person name="Zhao X.-W."/>
            <person name="Ke S."/>
            <person name="Chen Y.-Y."/>
            <person name="Wu W.-L."/>
            <person name="Hsu J.-L."/>
            <person name="Lin Y.-F."/>
            <person name="Huang M.-D."/>
            <person name="Li C.-Y."/>
            <person name="Huang L."/>
            <person name="Wang Z.-W."/>
            <person name="Zhao X."/>
            <person name="Zhong W.-Y."/>
            <person name="Peng D.-H."/>
            <person name="Ahmad S."/>
            <person name="Lan S."/>
            <person name="Zhang J.-S."/>
            <person name="Tsai W.-C."/>
            <person name="Van De Peer Y."/>
            <person name="Liu Z.-J."/>
        </authorList>
    </citation>
    <scope>NUCLEOTIDE SEQUENCE</scope>
    <source>
        <strain evidence="1">CP</strain>
        <tissue evidence="1">Leaves</tissue>
    </source>
</reference>
<organism evidence="1 2">
    <name type="scientific">Acorus calamus</name>
    <name type="common">Sweet flag</name>
    <dbReference type="NCBI Taxonomy" id="4465"/>
    <lineage>
        <taxon>Eukaryota</taxon>
        <taxon>Viridiplantae</taxon>
        <taxon>Streptophyta</taxon>
        <taxon>Embryophyta</taxon>
        <taxon>Tracheophyta</taxon>
        <taxon>Spermatophyta</taxon>
        <taxon>Magnoliopsida</taxon>
        <taxon>Liliopsida</taxon>
        <taxon>Acoraceae</taxon>
        <taxon>Acorus</taxon>
    </lineage>
</organism>
<dbReference type="AlphaFoldDB" id="A0AAV9E7W6"/>
<gene>
    <name evidence="1" type="ORF">QJS10_CPA08g00985</name>
</gene>
<sequence>METRTNLAYGNNTVPKFADAMALVDRIPEIPVDSPVYFYALDMLRDPGNREVFCSFPTDARRAAWMMYQFQKLHGF</sequence>